<dbReference type="InterPro" id="IPR041492">
    <property type="entry name" value="HAD_2"/>
</dbReference>
<sequence length="222" mass="24411">MNDAGKILNTHTALIFDLDGTLINTEPDIRRALNDALKQCGFEPMPAQMPVPNMHATLGDIVSAVMESQRIPAAAMPDLLDAYANYYRDNGHVDAQLYPGVLAFLNKQQQRGCVMAVCTNKIRKDALRVLAHCEILPFFGSVVGGDTAVHPKPHPAPLLQVLQEISRVPQEAVFVGDTYVDALCASQVNMDFVHHEAGYGGEKVFEYPASARFMSYRDLLQV</sequence>
<comment type="caution">
    <text evidence="5">The sequence shown here is derived from an EMBL/GenBank/DDBJ whole genome shotgun (WGS) entry which is preliminary data.</text>
</comment>
<dbReference type="InterPro" id="IPR023214">
    <property type="entry name" value="HAD_sf"/>
</dbReference>
<dbReference type="InterPro" id="IPR006439">
    <property type="entry name" value="HAD-SF_hydro_IA"/>
</dbReference>
<dbReference type="GO" id="GO:0006281">
    <property type="term" value="P:DNA repair"/>
    <property type="evidence" value="ECO:0007669"/>
    <property type="project" value="TreeGrafter"/>
</dbReference>
<dbReference type="Proteomes" id="UP000608345">
    <property type="component" value="Unassembled WGS sequence"/>
</dbReference>
<dbReference type="EMBL" id="BMYS01000007">
    <property type="protein sequence ID" value="GGW84724.1"/>
    <property type="molecule type" value="Genomic_DNA"/>
</dbReference>
<evidence type="ECO:0000256" key="3">
    <source>
        <dbReference type="ARBA" id="ARBA00006171"/>
    </source>
</evidence>
<dbReference type="RefSeq" id="WP_189384710.1">
    <property type="nucleotide sequence ID" value="NZ_BAABFY010000053.1"/>
</dbReference>
<dbReference type="AlphaFoldDB" id="A0A918MYE6"/>
<reference evidence="5" key="2">
    <citation type="submission" date="2020-09" db="EMBL/GenBank/DDBJ databases">
        <authorList>
            <person name="Sun Q."/>
            <person name="Kim S."/>
        </authorList>
    </citation>
    <scope>NUCLEOTIDE SEQUENCE</scope>
    <source>
        <strain evidence="5">KCTC 23732</strain>
    </source>
</reference>
<reference evidence="5" key="1">
    <citation type="journal article" date="2014" name="Int. J. Syst. Evol. Microbiol.">
        <title>Complete genome sequence of Corynebacterium casei LMG S-19264T (=DSM 44701T), isolated from a smear-ripened cheese.</title>
        <authorList>
            <consortium name="US DOE Joint Genome Institute (JGI-PGF)"/>
            <person name="Walter F."/>
            <person name="Albersmeier A."/>
            <person name="Kalinowski J."/>
            <person name="Ruckert C."/>
        </authorList>
    </citation>
    <scope>NUCLEOTIDE SEQUENCE</scope>
    <source>
        <strain evidence="5">KCTC 23732</strain>
    </source>
</reference>
<dbReference type="PANTHER" id="PTHR43434">
    <property type="entry name" value="PHOSPHOGLYCOLATE PHOSPHATASE"/>
    <property type="match status" value="1"/>
</dbReference>
<dbReference type="InterPro" id="IPR036412">
    <property type="entry name" value="HAD-like_sf"/>
</dbReference>
<comment type="pathway">
    <text evidence="2">Organic acid metabolism; glycolate biosynthesis; glycolate from 2-phosphoglycolate: step 1/1.</text>
</comment>
<organism evidence="5 6">
    <name type="scientific">Advenella faeciporci</name>
    <dbReference type="NCBI Taxonomy" id="797535"/>
    <lineage>
        <taxon>Bacteria</taxon>
        <taxon>Pseudomonadati</taxon>
        <taxon>Pseudomonadota</taxon>
        <taxon>Betaproteobacteria</taxon>
        <taxon>Burkholderiales</taxon>
        <taxon>Alcaligenaceae</taxon>
    </lineage>
</organism>
<accession>A0A918MYE6</accession>
<dbReference type="SFLD" id="SFLDS00003">
    <property type="entry name" value="Haloacid_Dehalogenase"/>
    <property type="match status" value="1"/>
</dbReference>
<keyword evidence="6" id="KW-1185">Reference proteome</keyword>
<dbReference type="GO" id="GO:0005829">
    <property type="term" value="C:cytosol"/>
    <property type="evidence" value="ECO:0007669"/>
    <property type="project" value="TreeGrafter"/>
</dbReference>
<dbReference type="Pfam" id="PF13419">
    <property type="entry name" value="HAD_2"/>
    <property type="match status" value="1"/>
</dbReference>
<protein>
    <recommendedName>
        <fullName evidence="4">phosphoglycolate phosphatase</fullName>
        <ecNumber evidence="4">3.1.3.18</ecNumber>
    </recommendedName>
</protein>
<evidence type="ECO:0000256" key="1">
    <source>
        <dbReference type="ARBA" id="ARBA00000830"/>
    </source>
</evidence>
<dbReference type="InterPro" id="IPR050155">
    <property type="entry name" value="HAD-like_hydrolase_sf"/>
</dbReference>
<dbReference type="NCBIfam" id="TIGR01509">
    <property type="entry name" value="HAD-SF-IA-v3"/>
    <property type="match status" value="1"/>
</dbReference>
<comment type="similarity">
    <text evidence="3">Belongs to the HAD-like hydrolase superfamily. CbbY/CbbZ/Gph/YieH family.</text>
</comment>
<dbReference type="SFLD" id="SFLDG01135">
    <property type="entry name" value="C1.5.6:_HAD__Beta-PGM__Phospha"/>
    <property type="match status" value="1"/>
</dbReference>
<dbReference type="InterPro" id="IPR023198">
    <property type="entry name" value="PGP-like_dom2"/>
</dbReference>
<dbReference type="EC" id="3.1.3.18" evidence="4"/>
<dbReference type="Gene3D" id="1.10.150.240">
    <property type="entry name" value="Putative phosphatase, domain 2"/>
    <property type="match status" value="1"/>
</dbReference>
<dbReference type="Gene3D" id="3.40.50.1000">
    <property type="entry name" value="HAD superfamily/HAD-like"/>
    <property type="match status" value="1"/>
</dbReference>
<comment type="catalytic activity">
    <reaction evidence="1">
        <text>2-phosphoglycolate + H2O = glycolate + phosphate</text>
        <dbReference type="Rhea" id="RHEA:14369"/>
        <dbReference type="ChEBI" id="CHEBI:15377"/>
        <dbReference type="ChEBI" id="CHEBI:29805"/>
        <dbReference type="ChEBI" id="CHEBI:43474"/>
        <dbReference type="ChEBI" id="CHEBI:58033"/>
        <dbReference type="EC" id="3.1.3.18"/>
    </reaction>
</comment>
<dbReference type="SFLD" id="SFLDG01129">
    <property type="entry name" value="C1.5:_HAD__Beta-PGM__Phosphata"/>
    <property type="match status" value="1"/>
</dbReference>
<name>A0A918MYE6_9BURK</name>
<evidence type="ECO:0000313" key="5">
    <source>
        <dbReference type="EMBL" id="GGW84724.1"/>
    </source>
</evidence>
<gene>
    <name evidence="5" type="primary">gph</name>
    <name evidence="5" type="ORF">GCM10011450_13400</name>
</gene>
<evidence type="ECO:0000256" key="4">
    <source>
        <dbReference type="ARBA" id="ARBA00013078"/>
    </source>
</evidence>
<evidence type="ECO:0000313" key="6">
    <source>
        <dbReference type="Proteomes" id="UP000608345"/>
    </source>
</evidence>
<proteinExistence type="inferred from homology"/>
<dbReference type="SUPFAM" id="SSF56784">
    <property type="entry name" value="HAD-like"/>
    <property type="match status" value="1"/>
</dbReference>
<dbReference type="PANTHER" id="PTHR43434:SF1">
    <property type="entry name" value="PHOSPHOGLYCOLATE PHOSPHATASE"/>
    <property type="match status" value="1"/>
</dbReference>
<dbReference type="GO" id="GO:0008967">
    <property type="term" value="F:phosphoglycolate phosphatase activity"/>
    <property type="evidence" value="ECO:0007669"/>
    <property type="project" value="UniProtKB-EC"/>
</dbReference>
<evidence type="ECO:0000256" key="2">
    <source>
        <dbReference type="ARBA" id="ARBA00004818"/>
    </source>
</evidence>